<evidence type="ECO:0000313" key="4">
    <source>
        <dbReference type="EMBL" id="PCI28239.1"/>
    </source>
</evidence>
<feature type="active site" evidence="3">
    <location>
        <position position="48"/>
    </location>
</feature>
<dbReference type="EMBL" id="NVSR01000038">
    <property type="protein sequence ID" value="PCI28239.1"/>
    <property type="molecule type" value="Genomic_DNA"/>
</dbReference>
<dbReference type="Gene3D" id="3.10.310.10">
    <property type="entry name" value="Diaminopimelate Epimerase, Chain A, domain 1"/>
    <property type="match status" value="2"/>
</dbReference>
<dbReference type="PANTHER" id="PTHR13774:SF39">
    <property type="entry name" value="BIOSYNTHESIS PROTEIN, PUTATIVE-RELATED"/>
    <property type="match status" value="1"/>
</dbReference>
<name>A0A2A4T4N3_9DELT</name>
<comment type="caution">
    <text evidence="4">The sequence shown here is derived from an EMBL/GenBank/DDBJ whole genome shotgun (WGS) entry which is preliminary data.</text>
</comment>
<gene>
    <name evidence="4" type="ORF">COB67_06905</name>
</gene>
<evidence type="ECO:0000256" key="1">
    <source>
        <dbReference type="ARBA" id="ARBA00008270"/>
    </source>
</evidence>
<dbReference type="NCBIfam" id="TIGR00654">
    <property type="entry name" value="PhzF_family"/>
    <property type="match status" value="1"/>
</dbReference>
<protein>
    <submittedName>
        <fullName evidence="4">Phenazine biosynthesis protein PhzF family</fullName>
    </submittedName>
</protein>
<accession>A0A2A4T4N3</accession>
<dbReference type="GO" id="GO:0016853">
    <property type="term" value="F:isomerase activity"/>
    <property type="evidence" value="ECO:0007669"/>
    <property type="project" value="UniProtKB-KW"/>
</dbReference>
<reference evidence="5" key="1">
    <citation type="submission" date="2017-08" db="EMBL/GenBank/DDBJ databases">
        <title>A dynamic microbial community with high functional redundancy inhabits the cold, oxic subseafloor aquifer.</title>
        <authorList>
            <person name="Tully B.J."/>
            <person name="Wheat C.G."/>
            <person name="Glazer B.T."/>
            <person name="Huber J.A."/>
        </authorList>
    </citation>
    <scope>NUCLEOTIDE SEQUENCE [LARGE SCALE GENOMIC DNA]</scope>
</reference>
<organism evidence="4 5">
    <name type="scientific">SAR324 cluster bacterium</name>
    <dbReference type="NCBI Taxonomy" id="2024889"/>
    <lineage>
        <taxon>Bacteria</taxon>
        <taxon>Deltaproteobacteria</taxon>
        <taxon>SAR324 cluster</taxon>
    </lineage>
</organism>
<keyword evidence="2" id="KW-0413">Isomerase</keyword>
<dbReference type="Proteomes" id="UP000218113">
    <property type="component" value="Unassembled WGS sequence"/>
</dbReference>
<proteinExistence type="inferred from homology"/>
<comment type="similarity">
    <text evidence="1">Belongs to the PhzF family.</text>
</comment>
<dbReference type="Pfam" id="PF02567">
    <property type="entry name" value="PhzC-PhzF"/>
    <property type="match status" value="1"/>
</dbReference>
<evidence type="ECO:0000256" key="2">
    <source>
        <dbReference type="ARBA" id="ARBA00023235"/>
    </source>
</evidence>
<evidence type="ECO:0000313" key="5">
    <source>
        <dbReference type="Proteomes" id="UP000218113"/>
    </source>
</evidence>
<dbReference type="InterPro" id="IPR003719">
    <property type="entry name" value="Phenazine_PhzF-like"/>
</dbReference>
<dbReference type="GO" id="GO:0005737">
    <property type="term" value="C:cytoplasm"/>
    <property type="evidence" value="ECO:0007669"/>
    <property type="project" value="TreeGrafter"/>
</dbReference>
<evidence type="ECO:0000256" key="3">
    <source>
        <dbReference type="PIRSR" id="PIRSR016184-1"/>
    </source>
</evidence>
<sequence length="288" mass="31248">MTKITEAYQLNAFGLTASGGNTAGIVLNAATLKDEEMLAIAKKLGFSETAFILPSKICDFKIRFFTPAREVDLCGHATIAAYSLLFQLGKLPAGIYSQELLAGLLEVRINERGQVFMEQSLPQFGPQFSPESIAPLLGLKAEDLSLSSLPIQVVSTGLSDIFVALPDRDLLESVQPDFEQIRAFNHQSNTVGFHVFAFDTTTGSTTATCRNFAPLYEINEEAATGSSCGALGCYLHRYWQPESHFEFEQGLNLGQPSKIIVDLESVEGEISKVIVSGFAGKPEILQGI</sequence>
<dbReference type="PIRSF" id="PIRSF016184">
    <property type="entry name" value="PhzC_PhzF"/>
    <property type="match status" value="1"/>
</dbReference>
<dbReference type="SUPFAM" id="SSF54506">
    <property type="entry name" value="Diaminopimelate epimerase-like"/>
    <property type="match status" value="1"/>
</dbReference>
<dbReference type="PANTHER" id="PTHR13774">
    <property type="entry name" value="PHENAZINE BIOSYNTHESIS PROTEIN"/>
    <property type="match status" value="1"/>
</dbReference>
<dbReference type="AlphaFoldDB" id="A0A2A4T4N3"/>